<organism evidence="1 2">
    <name type="scientific">Ureibacillus thermophilus</name>
    <dbReference type="NCBI Taxonomy" id="367743"/>
    <lineage>
        <taxon>Bacteria</taxon>
        <taxon>Bacillati</taxon>
        <taxon>Bacillota</taxon>
        <taxon>Bacilli</taxon>
        <taxon>Bacillales</taxon>
        <taxon>Caryophanaceae</taxon>
        <taxon>Ureibacillus</taxon>
    </lineage>
</organism>
<sequence>MKAIYDKNKQVQYLKERLEIFLEVLEAIDEETADLEDIDRLIQMIEDIEEKLKQFKYRADED</sequence>
<name>A0A4P6UWM7_9BACL</name>
<dbReference type="Proteomes" id="UP000291151">
    <property type="component" value="Chromosome"/>
</dbReference>
<dbReference type="EMBL" id="CP036528">
    <property type="protein sequence ID" value="QBK26985.1"/>
    <property type="molecule type" value="Genomic_DNA"/>
</dbReference>
<dbReference type="InterPro" id="IPR047670">
    <property type="entry name" value="YfjT-like"/>
</dbReference>
<dbReference type="AlphaFoldDB" id="A0A4P6UWM7"/>
<keyword evidence="2" id="KW-1185">Reference proteome</keyword>
<dbReference type="NCBIfam" id="NF040878">
    <property type="entry name" value="SE1561_fam"/>
    <property type="match status" value="1"/>
</dbReference>
<dbReference type="KEGG" id="uth:DKZ56_14855"/>
<dbReference type="RefSeq" id="WP_208650658.1">
    <property type="nucleotide sequence ID" value="NZ_CP036528.1"/>
</dbReference>
<protein>
    <submittedName>
        <fullName evidence="1">Uncharacterized protein</fullName>
    </submittedName>
</protein>
<accession>A0A4P6UWM7</accession>
<evidence type="ECO:0000313" key="1">
    <source>
        <dbReference type="EMBL" id="QBK26985.1"/>
    </source>
</evidence>
<proteinExistence type="predicted"/>
<reference evidence="1 2" key="1">
    <citation type="submission" date="2019-02" db="EMBL/GenBank/DDBJ databases">
        <title>Ureibacillus thermophilus.</title>
        <authorList>
            <person name="Sunny J.S."/>
            <person name="Natarajan A."/>
            <person name="Saleena L.M."/>
        </authorList>
    </citation>
    <scope>NUCLEOTIDE SEQUENCE [LARGE SCALE GENOMIC DNA]</scope>
    <source>
        <strain evidence="1 2">LM102</strain>
    </source>
</reference>
<evidence type="ECO:0000313" key="2">
    <source>
        <dbReference type="Proteomes" id="UP000291151"/>
    </source>
</evidence>
<gene>
    <name evidence="1" type="ORF">DKZ56_14855</name>
</gene>